<dbReference type="Pfam" id="PF03453">
    <property type="entry name" value="MoeA_N"/>
    <property type="match status" value="1"/>
</dbReference>
<dbReference type="SUPFAM" id="SSF53218">
    <property type="entry name" value="Molybdenum cofactor biosynthesis proteins"/>
    <property type="match status" value="1"/>
</dbReference>
<dbReference type="GO" id="GO:0006777">
    <property type="term" value="P:Mo-molybdopterin cofactor biosynthetic process"/>
    <property type="evidence" value="ECO:0007669"/>
    <property type="project" value="UniProtKB-UniRule"/>
</dbReference>
<comment type="caution">
    <text evidence="15">The sequence shown here is derived from an EMBL/GenBank/DDBJ whole genome shotgun (WGS) entry which is preliminary data.</text>
</comment>
<keyword evidence="9 13" id="KW-0479">Metal-binding</keyword>
<evidence type="ECO:0000256" key="4">
    <source>
        <dbReference type="ARBA" id="ARBA00010763"/>
    </source>
</evidence>
<evidence type="ECO:0000256" key="5">
    <source>
        <dbReference type="ARBA" id="ARBA00013269"/>
    </source>
</evidence>
<dbReference type="CDD" id="cd00887">
    <property type="entry name" value="MoeA"/>
    <property type="match status" value="1"/>
</dbReference>
<dbReference type="Proteomes" id="UP000296144">
    <property type="component" value="Unassembled WGS sequence"/>
</dbReference>
<keyword evidence="7 13" id="KW-0500">Molybdenum</keyword>
<evidence type="ECO:0000256" key="10">
    <source>
        <dbReference type="ARBA" id="ARBA00022842"/>
    </source>
</evidence>
<evidence type="ECO:0000256" key="6">
    <source>
        <dbReference type="ARBA" id="ARBA00021108"/>
    </source>
</evidence>
<dbReference type="RefSeq" id="WP_136130031.1">
    <property type="nucleotide sequence ID" value="NZ_PDKU01000001.1"/>
</dbReference>
<dbReference type="EMBL" id="PDKU01000001">
    <property type="protein sequence ID" value="PPI86869.1"/>
    <property type="molecule type" value="Genomic_DNA"/>
</dbReference>
<dbReference type="InterPro" id="IPR036135">
    <property type="entry name" value="MoeA_linker/N_sf"/>
</dbReference>
<dbReference type="InterPro" id="IPR038987">
    <property type="entry name" value="MoeA-like"/>
</dbReference>
<dbReference type="EC" id="2.10.1.1" evidence="5 13"/>
<dbReference type="OrthoDB" id="9804758at2"/>
<reference evidence="15 16" key="1">
    <citation type="journal article" date="2018" name="Genome Biol. Evol.">
        <title>Cladogenesis and Genomic Streamlining in Extracellular Endosymbionts of Tropical Stink Bugs.</title>
        <authorList>
            <person name="Otero-Bravo A."/>
            <person name="Goffredi S."/>
            <person name="Sabree Z.L."/>
        </authorList>
    </citation>
    <scope>NUCLEOTIDE SEQUENCE [LARGE SCALE GENOMIC DNA]</scope>
    <source>
        <strain evidence="15 16">SoEL</strain>
    </source>
</reference>
<dbReference type="Pfam" id="PF03454">
    <property type="entry name" value="MoeA_C"/>
    <property type="match status" value="1"/>
</dbReference>
<dbReference type="Gene3D" id="3.90.105.10">
    <property type="entry name" value="Molybdopterin biosynthesis moea protein, domain 2"/>
    <property type="match status" value="1"/>
</dbReference>
<evidence type="ECO:0000256" key="2">
    <source>
        <dbReference type="ARBA" id="ARBA00002901"/>
    </source>
</evidence>
<dbReference type="InterPro" id="IPR005111">
    <property type="entry name" value="MoeA_C_domain_IV"/>
</dbReference>
<proteinExistence type="inferred from homology"/>
<evidence type="ECO:0000256" key="3">
    <source>
        <dbReference type="ARBA" id="ARBA00005046"/>
    </source>
</evidence>
<dbReference type="SMART" id="SM00852">
    <property type="entry name" value="MoCF_biosynth"/>
    <property type="match status" value="1"/>
</dbReference>
<evidence type="ECO:0000256" key="9">
    <source>
        <dbReference type="ARBA" id="ARBA00022723"/>
    </source>
</evidence>
<comment type="catalytic activity">
    <reaction evidence="12">
        <text>adenylyl-molybdopterin + molybdate = Mo-molybdopterin + AMP + H(+)</text>
        <dbReference type="Rhea" id="RHEA:35047"/>
        <dbReference type="ChEBI" id="CHEBI:15378"/>
        <dbReference type="ChEBI" id="CHEBI:36264"/>
        <dbReference type="ChEBI" id="CHEBI:62727"/>
        <dbReference type="ChEBI" id="CHEBI:71302"/>
        <dbReference type="ChEBI" id="CHEBI:456215"/>
        <dbReference type="EC" id="2.10.1.1"/>
    </reaction>
</comment>
<name>A0A2P5SX08_9GAMM</name>
<dbReference type="PANTHER" id="PTHR10192:SF5">
    <property type="entry name" value="GEPHYRIN"/>
    <property type="match status" value="1"/>
</dbReference>
<evidence type="ECO:0000256" key="1">
    <source>
        <dbReference type="ARBA" id="ARBA00001946"/>
    </source>
</evidence>
<evidence type="ECO:0000313" key="15">
    <source>
        <dbReference type="EMBL" id="PPI86869.1"/>
    </source>
</evidence>
<dbReference type="Gene3D" id="2.170.190.11">
    <property type="entry name" value="Molybdopterin biosynthesis moea protein, domain 3"/>
    <property type="match status" value="1"/>
</dbReference>
<comment type="similarity">
    <text evidence="4 13">Belongs to the MoeA family.</text>
</comment>
<dbReference type="SUPFAM" id="SSF63867">
    <property type="entry name" value="MoeA C-terminal domain-like"/>
    <property type="match status" value="1"/>
</dbReference>
<dbReference type="InterPro" id="IPR036688">
    <property type="entry name" value="MoeA_C_domain_IV_sf"/>
</dbReference>
<dbReference type="UniPathway" id="UPA00344"/>
<dbReference type="InterPro" id="IPR008284">
    <property type="entry name" value="MoCF_biosynth_CS"/>
</dbReference>
<evidence type="ECO:0000256" key="11">
    <source>
        <dbReference type="ARBA" id="ARBA00023150"/>
    </source>
</evidence>
<dbReference type="GO" id="GO:0005829">
    <property type="term" value="C:cytosol"/>
    <property type="evidence" value="ECO:0007669"/>
    <property type="project" value="TreeGrafter"/>
</dbReference>
<gene>
    <name evidence="15" type="ORF">CRV10_01280</name>
</gene>
<sequence>MNIYIEKLISFKNAKKIMLTHAQTIKGSLRIRVVDALGYITSKKIISPINLPSFNSSAMDGYAIRYKDVKINHLLKINGNSLAGKPFQGNWHKNSVIQITTGALIPQYCDLVIKEEDTKKFGNNIIITKPGILGQNIRWQGENIKCGDLIVDLGVKLSISELPLIASLGITKINVIRKLRVAIFSTGNELQDIGKNIKIHQIYDINRFSIALMLSKLGCEVIDLGIAKDNANYIRGMIKQADDYTDIIISTGGVSIGKTDFIKQVLEEKGKIIFWKVAIKPGKPFTFGHLNKSWFIGLPGNPVSAMVTFYHLAQPFILKCMGQTSPSITQIHKVRTATTLKKSLGLTEFQRGFLSQNYNNEMEVHSTGVQDSHVYSSFSKANCFIILEPERGNIEIGELVQVELFNQLLKS</sequence>
<comment type="pathway">
    <text evidence="3 13">Cofactor biosynthesis; molybdopterin biosynthesis.</text>
</comment>
<dbReference type="InterPro" id="IPR005110">
    <property type="entry name" value="MoeA_linker/N"/>
</dbReference>
<evidence type="ECO:0000256" key="7">
    <source>
        <dbReference type="ARBA" id="ARBA00022505"/>
    </source>
</evidence>
<comment type="cofactor">
    <cofactor evidence="1 13">
        <name>Mg(2+)</name>
        <dbReference type="ChEBI" id="CHEBI:18420"/>
    </cofactor>
</comment>
<keyword evidence="10 13" id="KW-0460">Magnesium</keyword>
<dbReference type="NCBIfam" id="NF045515">
    <property type="entry name" value="Glp_gephyrin"/>
    <property type="match status" value="1"/>
</dbReference>
<dbReference type="InterPro" id="IPR001453">
    <property type="entry name" value="MoaB/Mog_dom"/>
</dbReference>
<dbReference type="GO" id="GO:0061599">
    <property type="term" value="F:molybdopterin molybdotransferase activity"/>
    <property type="evidence" value="ECO:0007669"/>
    <property type="project" value="UniProtKB-UniRule"/>
</dbReference>
<dbReference type="FunFam" id="3.40.980.10:FF:000004">
    <property type="entry name" value="Molybdopterin molybdenumtransferase"/>
    <property type="match status" value="1"/>
</dbReference>
<dbReference type="InterPro" id="IPR036425">
    <property type="entry name" value="MoaB/Mog-like_dom_sf"/>
</dbReference>
<evidence type="ECO:0000256" key="13">
    <source>
        <dbReference type="RuleBase" id="RU365090"/>
    </source>
</evidence>
<dbReference type="PROSITE" id="PS01079">
    <property type="entry name" value="MOCF_BIOSYNTHESIS_2"/>
    <property type="match status" value="1"/>
</dbReference>
<dbReference type="PANTHER" id="PTHR10192">
    <property type="entry name" value="MOLYBDOPTERIN BIOSYNTHESIS PROTEIN"/>
    <property type="match status" value="1"/>
</dbReference>
<evidence type="ECO:0000256" key="12">
    <source>
        <dbReference type="ARBA" id="ARBA00047317"/>
    </source>
</evidence>
<keyword evidence="11 13" id="KW-0501">Molybdenum cofactor biosynthesis</keyword>
<keyword evidence="16" id="KW-1185">Reference proteome</keyword>
<dbReference type="NCBIfam" id="TIGR00177">
    <property type="entry name" value="molyb_syn"/>
    <property type="match status" value="1"/>
</dbReference>
<dbReference type="SUPFAM" id="SSF63882">
    <property type="entry name" value="MoeA N-terminal region -like"/>
    <property type="match status" value="1"/>
</dbReference>
<evidence type="ECO:0000256" key="8">
    <source>
        <dbReference type="ARBA" id="ARBA00022679"/>
    </source>
</evidence>
<dbReference type="Pfam" id="PF00994">
    <property type="entry name" value="MoCF_biosynth"/>
    <property type="match status" value="1"/>
</dbReference>
<organism evidence="15 16">
    <name type="scientific">Candidatus Pantoea edessiphila</name>
    <dbReference type="NCBI Taxonomy" id="2044610"/>
    <lineage>
        <taxon>Bacteria</taxon>
        <taxon>Pseudomonadati</taxon>
        <taxon>Pseudomonadota</taxon>
        <taxon>Gammaproteobacteria</taxon>
        <taxon>Enterobacterales</taxon>
        <taxon>Erwiniaceae</taxon>
        <taxon>Pantoea</taxon>
    </lineage>
</organism>
<feature type="domain" description="MoaB/Mog" evidence="14">
    <location>
        <begin position="182"/>
        <end position="319"/>
    </location>
</feature>
<accession>A0A2P5SX08</accession>
<keyword evidence="8 13" id="KW-0808">Transferase</keyword>
<comment type="function">
    <text evidence="2 13">Catalyzes the insertion of molybdate into adenylated molybdopterin with the concomitant release of AMP.</text>
</comment>
<dbReference type="NCBIfam" id="NF007960">
    <property type="entry name" value="PRK10680.1"/>
    <property type="match status" value="1"/>
</dbReference>
<dbReference type="Gene3D" id="2.40.340.10">
    <property type="entry name" value="MoeA, C-terminal, domain IV"/>
    <property type="match status" value="1"/>
</dbReference>
<protein>
    <recommendedName>
        <fullName evidence="6 13">Molybdopterin molybdenumtransferase</fullName>
        <ecNumber evidence="5 13">2.10.1.1</ecNumber>
    </recommendedName>
</protein>
<evidence type="ECO:0000313" key="16">
    <source>
        <dbReference type="Proteomes" id="UP000296144"/>
    </source>
</evidence>
<dbReference type="FunFam" id="2.40.340.10:FF:000003">
    <property type="entry name" value="Molybdopterin molybdenumtransferase"/>
    <property type="match status" value="1"/>
</dbReference>
<dbReference type="Gene3D" id="3.40.980.10">
    <property type="entry name" value="MoaB/Mog-like domain"/>
    <property type="match status" value="1"/>
</dbReference>
<evidence type="ECO:0000259" key="14">
    <source>
        <dbReference type="SMART" id="SM00852"/>
    </source>
</evidence>
<dbReference type="GO" id="GO:0046872">
    <property type="term" value="F:metal ion binding"/>
    <property type="evidence" value="ECO:0007669"/>
    <property type="project" value="UniProtKB-UniRule"/>
</dbReference>
<dbReference type="AlphaFoldDB" id="A0A2P5SX08"/>